<feature type="domain" description="AB hydrolase-1" evidence="1">
    <location>
        <begin position="15"/>
        <end position="251"/>
    </location>
</feature>
<sequence length="268" mass="29661">MSEVQYRAGEGILLFMIHGQGIDHRLLLALEPALEQCGIFERIYIDLPGMGSCPALDGEGSLQEYAQWLEARIAGIAAGRKFALLGNSMGGLLAQHIADRFPGRILGLALLASVVYPQQAQRSLPARQIAHTDEHLFSKLDAQDAIAYKEMSVVQTEENWLAFQRFALPGIRSANLRALARLGKRYVLEPLPVHGTRVEDFPTLILCGTLDHICGFDDQLALLRRYQQAAYQVIKRAGHNLHLDAPQQVHQALLDWAQKVAGYAGQPH</sequence>
<dbReference type="EMBL" id="BJNY01000022">
    <property type="protein sequence ID" value="GED07606.1"/>
    <property type="molecule type" value="Genomic_DNA"/>
</dbReference>
<gene>
    <name evidence="2" type="ORF">AUR04nite_31380</name>
</gene>
<dbReference type="InterPro" id="IPR050266">
    <property type="entry name" value="AB_hydrolase_sf"/>
</dbReference>
<evidence type="ECO:0000259" key="1">
    <source>
        <dbReference type="Pfam" id="PF12697"/>
    </source>
</evidence>
<comment type="caution">
    <text evidence="2">The sequence shown here is derived from an EMBL/GenBank/DDBJ whole genome shotgun (WGS) entry which is preliminary data.</text>
</comment>
<evidence type="ECO:0000313" key="2">
    <source>
        <dbReference type="EMBL" id="GED07606.1"/>
    </source>
</evidence>
<keyword evidence="2" id="KW-0378">Hydrolase</keyword>
<name>A0A4Y4DRQ3_GLUUR</name>
<accession>A0A4Y4DRQ3</accession>
<dbReference type="InterPro" id="IPR000073">
    <property type="entry name" value="AB_hydrolase_1"/>
</dbReference>
<dbReference type="Proteomes" id="UP000316612">
    <property type="component" value="Unassembled WGS sequence"/>
</dbReference>
<reference evidence="2 3" key="1">
    <citation type="submission" date="2019-06" db="EMBL/GenBank/DDBJ databases">
        <title>Whole genome shotgun sequence of Glutamicibacter uratoxydans NBRC 15515.</title>
        <authorList>
            <person name="Hosoyama A."/>
            <person name="Uohara A."/>
            <person name="Ohji S."/>
            <person name="Ichikawa N."/>
        </authorList>
    </citation>
    <scope>NUCLEOTIDE SEQUENCE [LARGE SCALE GENOMIC DNA]</scope>
    <source>
        <strain evidence="2 3">NBRC 15515</strain>
    </source>
</reference>
<proteinExistence type="predicted"/>
<protein>
    <submittedName>
        <fullName evidence="2">Alpha/beta hydrolase</fullName>
    </submittedName>
</protein>
<dbReference type="InterPro" id="IPR029058">
    <property type="entry name" value="AB_hydrolase_fold"/>
</dbReference>
<dbReference type="PANTHER" id="PTHR43798:SF6">
    <property type="entry name" value="HYDROLASE, PUTATIVE (AFU_ORTHOLOGUE AFUA_4G13070)-RELATED"/>
    <property type="match status" value="1"/>
</dbReference>
<dbReference type="PRINTS" id="PR00111">
    <property type="entry name" value="ABHYDROLASE"/>
</dbReference>
<organism evidence="2 3">
    <name type="scientific">Glutamicibacter uratoxydans</name>
    <name type="common">Arthrobacter uratoxydans</name>
    <dbReference type="NCBI Taxonomy" id="43667"/>
    <lineage>
        <taxon>Bacteria</taxon>
        <taxon>Bacillati</taxon>
        <taxon>Actinomycetota</taxon>
        <taxon>Actinomycetes</taxon>
        <taxon>Micrococcales</taxon>
        <taxon>Micrococcaceae</taxon>
        <taxon>Glutamicibacter</taxon>
    </lineage>
</organism>
<dbReference type="SUPFAM" id="SSF53474">
    <property type="entry name" value="alpha/beta-Hydrolases"/>
    <property type="match status" value="1"/>
</dbReference>
<dbReference type="AlphaFoldDB" id="A0A4Y4DRQ3"/>
<dbReference type="GO" id="GO:0016787">
    <property type="term" value="F:hydrolase activity"/>
    <property type="evidence" value="ECO:0007669"/>
    <property type="project" value="UniProtKB-KW"/>
</dbReference>
<keyword evidence="3" id="KW-1185">Reference proteome</keyword>
<dbReference type="Pfam" id="PF12697">
    <property type="entry name" value="Abhydrolase_6"/>
    <property type="match status" value="1"/>
</dbReference>
<dbReference type="RefSeq" id="WP_141366886.1">
    <property type="nucleotide sequence ID" value="NZ_BAAAJL010000010.1"/>
</dbReference>
<dbReference type="PANTHER" id="PTHR43798">
    <property type="entry name" value="MONOACYLGLYCEROL LIPASE"/>
    <property type="match status" value="1"/>
</dbReference>
<dbReference type="Gene3D" id="3.40.50.1820">
    <property type="entry name" value="alpha/beta hydrolase"/>
    <property type="match status" value="1"/>
</dbReference>
<dbReference type="OrthoDB" id="27092at2"/>
<evidence type="ECO:0000313" key="3">
    <source>
        <dbReference type="Proteomes" id="UP000316612"/>
    </source>
</evidence>